<feature type="compositionally biased region" description="Basic and acidic residues" evidence="1">
    <location>
        <begin position="52"/>
        <end position="66"/>
    </location>
</feature>
<evidence type="ECO:0000256" key="2">
    <source>
        <dbReference type="SAM" id="Phobius"/>
    </source>
</evidence>
<dbReference type="Proteomes" id="UP000799440">
    <property type="component" value="Unassembled WGS sequence"/>
</dbReference>
<feature type="transmembrane region" description="Helical" evidence="2">
    <location>
        <begin position="216"/>
        <end position="237"/>
    </location>
</feature>
<keyword evidence="2" id="KW-0812">Transmembrane</keyword>
<organism evidence="4 5">
    <name type="scientific">Sporormia fimetaria CBS 119925</name>
    <dbReference type="NCBI Taxonomy" id="1340428"/>
    <lineage>
        <taxon>Eukaryota</taxon>
        <taxon>Fungi</taxon>
        <taxon>Dikarya</taxon>
        <taxon>Ascomycota</taxon>
        <taxon>Pezizomycotina</taxon>
        <taxon>Dothideomycetes</taxon>
        <taxon>Pleosporomycetidae</taxon>
        <taxon>Pleosporales</taxon>
        <taxon>Sporormiaceae</taxon>
        <taxon>Sporormia</taxon>
    </lineage>
</organism>
<keyword evidence="3" id="KW-0732">Signal</keyword>
<keyword evidence="2" id="KW-1133">Transmembrane helix</keyword>
<feature type="region of interest" description="Disordered" evidence="1">
    <location>
        <begin position="396"/>
        <end position="427"/>
    </location>
</feature>
<evidence type="ECO:0000313" key="4">
    <source>
        <dbReference type="EMBL" id="KAF2743052.1"/>
    </source>
</evidence>
<feature type="region of interest" description="Disordered" evidence="1">
    <location>
        <begin position="52"/>
        <end position="209"/>
    </location>
</feature>
<name>A0A6A6UXP9_9PLEO</name>
<dbReference type="EMBL" id="MU006601">
    <property type="protein sequence ID" value="KAF2743052.1"/>
    <property type="molecule type" value="Genomic_DNA"/>
</dbReference>
<feature type="chain" id="PRO_5025436754" description="Mid2 domain-containing protein" evidence="3">
    <location>
        <begin position="23"/>
        <end position="427"/>
    </location>
</feature>
<proteinExistence type="predicted"/>
<evidence type="ECO:0000256" key="1">
    <source>
        <dbReference type="SAM" id="MobiDB-lite"/>
    </source>
</evidence>
<evidence type="ECO:0000313" key="5">
    <source>
        <dbReference type="Proteomes" id="UP000799440"/>
    </source>
</evidence>
<accession>A0A6A6UXP9</accession>
<feature type="compositionally biased region" description="Low complexity" evidence="1">
    <location>
        <begin position="142"/>
        <end position="209"/>
    </location>
</feature>
<feature type="region of interest" description="Disordered" evidence="1">
    <location>
        <begin position="305"/>
        <end position="333"/>
    </location>
</feature>
<keyword evidence="2" id="KW-0472">Membrane</keyword>
<keyword evidence="5" id="KW-1185">Reference proteome</keyword>
<dbReference type="AlphaFoldDB" id="A0A6A6UXP9"/>
<protein>
    <recommendedName>
        <fullName evidence="6">Mid2 domain-containing protein</fullName>
    </recommendedName>
</protein>
<sequence length="427" mass="45688">MSAFLRSWLYWIPLSLLPFAESQFDGGFFKDPSFPGDLERTSFGDLVREIFDDGEEQVPRQTDEPRPFTSSRSDTMPPQAVSPLPPSSSLPPPNAPIGQPVAAIPNSRGESSEPFDPRTRFTPAIPQPSPTTTITSEERQGSTTSARSSASTLPLSRTTISSPSSPTSTSGTSTLTQSSSSITAPTPTLSSAGALTTTTPSLSPLPVPSLSTSTRAAIGVGTTFFILLLLSIAAFLLHQRRRREGQRRGSTTPFSKPSFPETPFYTLFSHLRFRGEKRGMVATETWEIVDAEKVEILHGAAVSERTVSRSDSGRSGGTTLGGATAQRDTGTTNAGMTHVQQDRANEYADANGGADVQIVKIGMQVTQDTEKGKVWRNLALTSNPVGKEDMVSPSWFPRPPGGARVEGSRIGGVEEMKGEKGSWPLAE</sequence>
<evidence type="ECO:0000256" key="3">
    <source>
        <dbReference type="SAM" id="SignalP"/>
    </source>
</evidence>
<gene>
    <name evidence="4" type="ORF">M011DRAFT_462016</name>
</gene>
<evidence type="ECO:0008006" key="6">
    <source>
        <dbReference type="Google" id="ProtNLM"/>
    </source>
</evidence>
<reference evidence="4" key="1">
    <citation type="journal article" date="2020" name="Stud. Mycol.">
        <title>101 Dothideomycetes genomes: a test case for predicting lifestyles and emergence of pathogens.</title>
        <authorList>
            <person name="Haridas S."/>
            <person name="Albert R."/>
            <person name="Binder M."/>
            <person name="Bloem J."/>
            <person name="Labutti K."/>
            <person name="Salamov A."/>
            <person name="Andreopoulos B."/>
            <person name="Baker S."/>
            <person name="Barry K."/>
            <person name="Bills G."/>
            <person name="Bluhm B."/>
            <person name="Cannon C."/>
            <person name="Castanera R."/>
            <person name="Culley D."/>
            <person name="Daum C."/>
            <person name="Ezra D."/>
            <person name="Gonzalez J."/>
            <person name="Henrissat B."/>
            <person name="Kuo A."/>
            <person name="Liang C."/>
            <person name="Lipzen A."/>
            <person name="Lutzoni F."/>
            <person name="Magnuson J."/>
            <person name="Mondo S."/>
            <person name="Nolan M."/>
            <person name="Ohm R."/>
            <person name="Pangilinan J."/>
            <person name="Park H.-J."/>
            <person name="Ramirez L."/>
            <person name="Alfaro M."/>
            <person name="Sun H."/>
            <person name="Tritt A."/>
            <person name="Yoshinaga Y."/>
            <person name="Zwiers L.-H."/>
            <person name="Turgeon B."/>
            <person name="Goodwin S."/>
            <person name="Spatafora J."/>
            <person name="Crous P."/>
            <person name="Grigoriev I."/>
        </authorList>
    </citation>
    <scope>NUCLEOTIDE SEQUENCE</scope>
    <source>
        <strain evidence="4">CBS 119925</strain>
    </source>
</reference>
<feature type="compositionally biased region" description="Pro residues" evidence="1">
    <location>
        <begin position="83"/>
        <end position="95"/>
    </location>
</feature>
<feature type="signal peptide" evidence="3">
    <location>
        <begin position="1"/>
        <end position="22"/>
    </location>
</feature>